<feature type="domain" description="FYVE-type" evidence="12">
    <location>
        <begin position="725"/>
        <end position="784"/>
    </location>
</feature>
<dbReference type="InterPro" id="IPR013083">
    <property type="entry name" value="Znf_RING/FYVE/PHD"/>
</dbReference>
<evidence type="ECO:0000256" key="5">
    <source>
        <dbReference type="ARBA" id="ARBA00022771"/>
    </source>
</evidence>
<dbReference type="InterPro" id="IPR000219">
    <property type="entry name" value="DH_dom"/>
</dbReference>
<accession>A0A553NXK6</accession>
<dbReference type="PANTHER" id="PTHR12673:SF241">
    <property type="entry name" value="DH DOMAIN-CONTAINING PROTEIN"/>
    <property type="match status" value="1"/>
</dbReference>
<dbReference type="InterPro" id="IPR051092">
    <property type="entry name" value="FYVE_RhoGEF_PH"/>
</dbReference>
<dbReference type="GO" id="GO:0008270">
    <property type="term" value="F:zinc ion binding"/>
    <property type="evidence" value="ECO:0007669"/>
    <property type="project" value="UniProtKB-KW"/>
</dbReference>
<dbReference type="InterPro" id="IPR035899">
    <property type="entry name" value="DBL_dom_sf"/>
</dbReference>
<feature type="compositionally biased region" description="Low complexity" evidence="9">
    <location>
        <begin position="68"/>
        <end position="77"/>
    </location>
</feature>
<evidence type="ECO:0000256" key="3">
    <source>
        <dbReference type="ARBA" id="ARBA00022658"/>
    </source>
</evidence>
<organism evidence="13 14">
    <name type="scientific">Tigriopus californicus</name>
    <name type="common">Marine copepod</name>
    <dbReference type="NCBI Taxonomy" id="6832"/>
    <lineage>
        <taxon>Eukaryota</taxon>
        <taxon>Metazoa</taxon>
        <taxon>Ecdysozoa</taxon>
        <taxon>Arthropoda</taxon>
        <taxon>Crustacea</taxon>
        <taxon>Multicrustacea</taxon>
        <taxon>Hexanauplia</taxon>
        <taxon>Copepoda</taxon>
        <taxon>Harpacticoida</taxon>
        <taxon>Harpacticidae</taxon>
        <taxon>Tigriopus</taxon>
    </lineage>
</organism>
<dbReference type="InterPro" id="IPR055251">
    <property type="entry name" value="SOS1_NGEF_PH"/>
</dbReference>
<protein>
    <recommendedName>
        <fullName evidence="15">FYVE, RhoGEF and PH domain-containing protein 4</fullName>
    </recommendedName>
</protein>
<dbReference type="SUPFAM" id="SSF57903">
    <property type="entry name" value="FYVE/PHD zinc finger"/>
    <property type="match status" value="1"/>
</dbReference>
<dbReference type="InterPro" id="IPR011011">
    <property type="entry name" value="Znf_FYVE_PHD"/>
</dbReference>
<keyword evidence="4" id="KW-0479">Metal-binding</keyword>
<comment type="subcellular location">
    <subcellularLocation>
        <location evidence="1">Cytoplasm</location>
        <location evidence="1">Cytoskeleton</location>
    </subcellularLocation>
</comment>
<dbReference type="STRING" id="6832.A0A553NXK6"/>
<feature type="compositionally biased region" description="Low complexity" evidence="9">
    <location>
        <begin position="312"/>
        <end position="322"/>
    </location>
</feature>
<dbReference type="GO" id="GO:0005085">
    <property type="term" value="F:guanyl-nucleotide exchange factor activity"/>
    <property type="evidence" value="ECO:0007669"/>
    <property type="project" value="UniProtKB-KW"/>
</dbReference>
<evidence type="ECO:0000259" key="12">
    <source>
        <dbReference type="PROSITE" id="PS50178"/>
    </source>
</evidence>
<dbReference type="GO" id="GO:0005737">
    <property type="term" value="C:cytoplasm"/>
    <property type="evidence" value="ECO:0007669"/>
    <property type="project" value="TreeGrafter"/>
</dbReference>
<sequence>MPSHTFHGNSITFKEIRKSRIRELISHYEEIYPADSSSSVRGKTPRKISSPCLPRAETAREFKKGGKSKSSSDSESSPVTKDLKIWIEPHQYRPIGQSMGPRPTLERRKPVSGPHPQLKKRPLQVIEVKRPSGGGQSTSISANKNRISNLKIFYEENDRKSKHESMILSGHYSDAKTTNTREPKKTDETHRKEGSSLGGWTATGLRFKSTASALGFMTSCGFTSDEMTEAMAARYGDSETESEDEDDDDLMDSVSVVAARNAVTIASLTHTKDTDSGRGESPESLSGGRVVLRPKTTPKGPRPISAVPSEYSDISTSSCRSSDGGGDHVEEACPPTPILSPKESLIEEPIAHEEEEDYASKMKRVRMIAMELLTTEEQYVQILHLIDQVFHFQVDQENRSQNLFPPETIPQMFANIKSIYQFHEEFLLPQLRERMAEWDTSDHQQRIGDIIVKFSPFFKMYTEYVKNFDNAISTINNLYQKNSKFASIMDKIHAMPECRSLSLQHHMLTPVQRIPRYEMLLKGYLHKLPQDSPDRENAEKALHLVSTAATHANEAMRRIEKFKQLLEVQESLGGTVDLVSPTRELVKEGKMVKISARSGDHQDRYIFLFSDIILLCSQRLIANRVIAGNGAIYKLRARFDVDNIQVLEGDNLVTANTFYIKDDKKCVELYTQTREEKRSWLEALYRTMEELYQKKSSLRVGIDRETLRPLDHEIGVVKPNVAPKAESCQKCMRCGHPFTMMRKKHQCRACGIVICSKCSNQKFPLAFEGNKLCRVCRTCYEVLVNNQKRMLSDAEKARAQSHEHQSIPENSIPDVAVRPKGLLEVPGNSPCIHNGYMVLKGTPGSSSSMMSGSNMVSAVVGTNLMALPSSMTHKTGSKRWFVLLYDFVLYSFKAQNDSVALTALPLPGYTVSMGLEDLQHDPAVLEKDKERTIRIQRSSLCHSTPSTTSSTTNVNQNNGGQPMGHASFKKVYYLVGLNVEDTRRWFEVLELASRAELPSCCSADNSQ</sequence>
<evidence type="ECO:0000256" key="2">
    <source>
        <dbReference type="ARBA" id="ARBA00022490"/>
    </source>
</evidence>
<evidence type="ECO:0008006" key="15">
    <source>
        <dbReference type="Google" id="ProtNLM"/>
    </source>
</evidence>
<dbReference type="GO" id="GO:0007010">
    <property type="term" value="P:cytoskeleton organization"/>
    <property type="evidence" value="ECO:0007669"/>
    <property type="project" value="TreeGrafter"/>
</dbReference>
<evidence type="ECO:0000256" key="9">
    <source>
        <dbReference type="SAM" id="MobiDB-lite"/>
    </source>
</evidence>
<feature type="region of interest" description="Disordered" evidence="9">
    <location>
        <begin position="174"/>
        <end position="202"/>
    </location>
</feature>
<keyword evidence="2" id="KW-0963">Cytoplasm</keyword>
<dbReference type="InterPro" id="IPR011993">
    <property type="entry name" value="PH-like_dom_sf"/>
</dbReference>
<gene>
    <name evidence="13" type="ORF">TCAL_01224</name>
</gene>
<evidence type="ECO:0000313" key="14">
    <source>
        <dbReference type="Proteomes" id="UP000318571"/>
    </source>
</evidence>
<dbReference type="InterPro" id="IPR001849">
    <property type="entry name" value="PH_domain"/>
</dbReference>
<keyword evidence="6" id="KW-0862">Zinc</keyword>
<evidence type="ECO:0000256" key="1">
    <source>
        <dbReference type="ARBA" id="ARBA00004245"/>
    </source>
</evidence>
<dbReference type="Gene3D" id="2.30.29.30">
    <property type="entry name" value="Pleckstrin-homology domain (PH domain)/Phosphotyrosine-binding domain (PTB)"/>
    <property type="match status" value="2"/>
</dbReference>
<proteinExistence type="predicted"/>
<dbReference type="Gene3D" id="1.20.900.10">
    <property type="entry name" value="Dbl homology (DH) domain"/>
    <property type="match status" value="1"/>
</dbReference>
<dbReference type="SMART" id="SM00325">
    <property type="entry name" value="RhoGEF"/>
    <property type="match status" value="1"/>
</dbReference>
<feature type="domain" description="DH" evidence="11">
    <location>
        <begin position="364"/>
        <end position="555"/>
    </location>
</feature>
<evidence type="ECO:0000256" key="6">
    <source>
        <dbReference type="ARBA" id="ARBA00022833"/>
    </source>
</evidence>
<comment type="caution">
    <text evidence="13">The sequence shown here is derived from an EMBL/GenBank/DDBJ whole genome shotgun (WGS) entry which is preliminary data.</text>
</comment>
<feature type="compositionally biased region" description="Basic and acidic residues" evidence="9">
    <location>
        <begin position="270"/>
        <end position="281"/>
    </location>
</feature>
<keyword evidence="14" id="KW-1185">Reference proteome</keyword>
<feature type="domain" description="PH" evidence="10">
    <location>
        <begin position="584"/>
        <end position="689"/>
    </location>
</feature>
<dbReference type="EMBL" id="VCGU01000009">
    <property type="protein sequence ID" value="TRY70160.1"/>
    <property type="molecule type" value="Genomic_DNA"/>
</dbReference>
<feature type="compositionally biased region" description="Basic and acidic residues" evidence="9">
    <location>
        <begin position="179"/>
        <end position="194"/>
    </location>
</feature>
<dbReference type="Proteomes" id="UP000318571">
    <property type="component" value="Chromosome 9"/>
</dbReference>
<dbReference type="GO" id="GO:0005856">
    <property type="term" value="C:cytoskeleton"/>
    <property type="evidence" value="ECO:0007669"/>
    <property type="project" value="UniProtKB-SubCell"/>
</dbReference>
<feature type="region of interest" description="Disordered" evidence="9">
    <location>
        <begin position="941"/>
        <end position="960"/>
    </location>
</feature>
<dbReference type="SUPFAM" id="SSF48065">
    <property type="entry name" value="DBL homology domain (DH-domain)"/>
    <property type="match status" value="1"/>
</dbReference>
<dbReference type="GO" id="GO:0046847">
    <property type="term" value="P:filopodium assembly"/>
    <property type="evidence" value="ECO:0007669"/>
    <property type="project" value="TreeGrafter"/>
</dbReference>
<dbReference type="PROSITE" id="PS50003">
    <property type="entry name" value="PH_DOMAIN"/>
    <property type="match status" value="1"/>
</dbReference>
<dbReference type="SUPFAM" id="SSF50729">
    <property type="entry name" value="PH domain-like"/>
    <property type="match status" value="2"/>
</dbReference>
<dbReference type="Gene3D" id="3.30.40.10">
    <property type="entry name" value="Zinc/RING finger domain, C3HC4 (zinc finger)"/>
    <property type="match status" value="1"/>
</dbReference>
<name>A0A553NXK6_TIGCA</name>
<evidence type="ECO:0000259" key="11">
    <source>
        <dbReference type="PROSITE" id="PS50010"/>
    </source>
</evidence>
<feature type="compositionally biased region" description="Low complexity" evidence="9">
    <location>
        <begin position="941"/>
        <end position="952"/>
    </location>
</feature>
<evidence type="ECO:0000259" key="10">
    <source>
        <dbReference type="PROSITE" id="PS50003"/>
    </source>
</evidence>
<dbReference type="PROSITE" id="PS50010">
    <property type="entry name" value="DH_2"/>
    <property type="match status" value="1"/>
</dbReference>
<dbReference type="PANTHER" id="PTHR12673">
    <property type="entry name" value="FACIOGENITAL DYSPLASIA PROTEIN"/>
    <property type="match status" value="1"/>
</dbReference>
<evidence type="ECO:0000256" key="7">
    <source>
        <dbReference type="ARBA" id="ARBA00023212"/>
    </source>
</evidence>
<evidence type="ECO:0000256" key="8">
    <source>
        <dbReference type="PROSITE-ProRule" id="PRU00091"/>
    </source>
</evidence>
<dbReference type="InterPro" id="IPR017455">
    <property type="entry name" value="Znf_FYVE-rel"/>
</dbReference>
<evidence type="ECO:0000256" key="4">
    <source>
        <dbReference type="ARBA" id="ARBA00022723"/>
    </source>
</evidence>
<keyword evidence="5 8" id="KW-0863">Zinc-finger</keyword>
<dbReference type="CDD" id="cd13388">
    <property type="entry name" value="PH1_FGD1-4_like"/>
    <property type="match status" value="1"/>
</dbReference>
<feature type="region of interest" description="Disordered" evidence="9">
    <location>
        <begin position="268"/>
        <end position="329"/>
    </location>
</feature>
<feature type="compositionally biased region" description="Basic and acidic residues" evidence="9">
    <location>
        <begin position="81"/>
        <end position="91"/>
    </location>
</feature>
<dbReference type="PROSITE" id="PS50178">
    <property type="entry name" value="ZF_FYVE"/>
    <property type="match status" value="1"/>
</dbReference>
<dbReference type="InterPro" id="IPR000306">
    <property type="entry name" value="Znf_FYVE"/>
</dbReference>
<dbReference type="Pfam" id="PF00621">
    <property type="entry name" value="RhoGEF"/>
    <property type="match status" value="1"/>
</dbReference>
<dbReference type="SMART" id="SM00064">
    <property type="entry name" value="FYVE"/>
    <property type="match status" value="1"/>
</dbReference>
<evidence type="ECO:0000313" key="13">
    <source>
        <dbReference type="EMBL" id="TRY70160.1"/>
    </source>
</evidence>
<dbReference type="Pfam" id="PF22697">
    <property type="entry name" value="SOS1_NGEF_PH"/>
    <property type="match status" value="1"/>
</dbReference>
<reference evidence="13 14" key="1">
    <citation type="journal article" date="2018" name="Nat. Ecol. Evol.">
        <title>Genomic signatures of mitonuclear coevolution across populations of Tigriopus californicus.</title>
        <authorList>
            <person name="Barreto F.S."/>
            <person name="Watson E.T."/>
            <person name="Lima T.G."/>
            <person name="Willett C.S."/>
            <person name="Edmands S."/>
            <person name="Li W."/>
            <person name="Burton R.S."/>
        </authorList>
    </citation>
    <scope>NUCLEOTIDE SEQUENCE [LARGE SCALE GENOMIC DNA]</scope>
    <source>
        <strain evidence="13 14">San Diego</strain>
    </source>
</reference>
<dbReference type="Pfam" id="PF01363">
    <property type="entry name" value="FYVE"/>
    <property type="match status" value="1"/>
</dbReference>
<keyword evidence="7" id="KW-0206">Cytoskeleton</keyword>
<dbReference type="SMART" id="SM00233">
    <property type="entry name" value="PH"/>
    <property type="match status" value="2"/>
</dbReference>
<keyword evidence="3" id="KW-0344">Guanine-nucleotide releasing factor</keyword>
<dbReference type="AlphaFoldDB" id="A0A553NXK6"/>
<dbReference type="CDD" id="cd00160">
    <property type="entry name" value="RhoGEF"/>
    <property type="match status" value="1"/>
</dbReference>
<feature type="region of interest" description="Disordered" evidence="9">
    <location>
        <begin position="34"/>
        <end position="118"/>
    </location>
</feature>